<evidence type="ECO:0000256" key="6">
    <source>
        <dbReference type="SAM" id="MobiDB-lite"/>
    </source>
</evidence>
<evidence type="ECO:0000256" key="2">
    <source>
        <dbReference type="ARBA" id="ARBA00022630"/>
    </source>
</evidence>
<name>A0A420Y8P5_9PEZI</name>
<proteinExistence type="inferred from homology"/>
<feature type="region of interest" description="Disordered" evidence="6">
    <location>
        <begin position="62"/>
        <end position="102"/>
    </location>
</feature>
<evidence type="ECO:0000256" key="4">
    <source>
        <dbReference type="ARBA" id="ARBA00022857"/>
    </source>
</evidence>
<dbReference type="PIRSF" id="PIRSF000332">
    <property type="entry name" value="FMO"/>
    <property type="match status" value="1"/>
</dbReference>
<comment type="caution">
    <text evidence="8">The sequence shown here is derived from an EMBL/GenBank/DDBJ whole genome shotgun (WGS) entry which is preliminary data.</text>
</comment>
<dbReference type="Proteomes" id="UP000275385">
    <property type="component" value="Unassembled WGS sequence"/>
</dbReference>
<dbReference type="InterPro" id="IPR036188">
    <property type="entry name" value="FAD/NAD-bd_sf"/>
</dbReference>
<dbReference type="InterPro" id="IPR006076">
    <property type="entry name" value="FAD-dep_OxRdtase"/>
</dbReference>
<dbReference type="InterPro" id="IPR050346">
    <property type="entry name" value="FMO-like"/>
</dbReference>
<evidence type="ECO:0000259" key="7">
    <source>
        <dbReference type="Pfam" id="PF01266"/>
    </source>
</evidence>
<dbReference type="EMBL" id="QVQW01000034">
    <property type="protein sequence ID" value="RKU44140.1"/>
    <property type="molecule type" value="Genomic_DNA"/>
</dbReference>
<dbReference type="STRING" id="177199.A0A420Y8P5"/>
<dbReference type="GO" id="GO:0050660">
    <property type="term" value="F:flavin adenine dinucleotide binding"/>
    <property type="evidence" value="ECO:0007669"/>
    <property type="project" value="InterPro"/>
</dbReference>
<keyword evidence="2" id="KW-0285">Flavoprotein</keyword>
<sequence length="544" mass="60306">MVLTMSTIPPDPTSKFRPGAKVAVIGAGISGVTAAAHLLRQGLQVTVYERSSIAGGVWHYDERTPEDPSYPSNTPSVGDYHLSTPGEFSYSTPPPDSLHQEDLESLPTKTDDALPVRFSPPGPCYAGLRNNVPTSLMVSVLDSWPAGTEEQTNQINLERYIQMISRNHGVDQVTRYDTRVDEVKKTDDGRRWSIRTITLDRRRGVPQLVERYEEFDGVVVASGHYNLPRIPDTPGLSEWKARFGERVMHSKQYRKAEKYMGKNILVVGAGVSSTDISRELGEVANKIYQSARGGLFDLPETLLPGIGERVGEVERYVIGDGHDGSGFGEGEHIPGMVVLKDGRELRDIDVVILATGYITSYPFLRQLHDDQISATEAGPEVLVTADGEMCHNLHKDIFYIPDPSLSFVGVPYHVATFSLFDFQSQIVARVFAGKAILPSEDEMRKEYEDRVREKGAGRSFHSLRNEGGEVRYVNNLVVWANRDAGRLGVELMQGHTQRWLDGQIAMKEKMKKLLEGDKEIANQVFVSGKKKAPLSVQEPATVVA</sequence>
<keyword evidence="3" id="KW-0274">FAD</keyword>
<dbReference type="InterPro" id="IPR020946">
    <property type="entry name" value="Flavin_mOase-like"/>
</dbReference>
<evidence type="ECO:0000256" key="1">
    <source>
        <dbReference type="ARBA" id="ARBA00009183"/>
    </source>
</evidence>
<dbReference type="PRINTS" id="PR00419">
    <property type="entry name" value="ADXRDTASE"/>
</dbReference>
<gene>
    <name evidence="8" type="ORF">DL546_004769</name>
</gene>
<dbReference type="AlphaFoldDB" id="A0A420Y8P5"/>
<evidence type="ECO:0000313" key="9">
    <source>
        <dbReference type="Proteomes" id="UP000275385"/>
    </source>
</evidence>
<dbReference type="OrthoDB" id="66881at2759"/>
<comment type="similarity">
    <text evidence="1">Belongs to the FMO family.</text>
</comment>
<dbReference type="InterPro" id="IPR000960">
    <property type="entry name" value="Flavin_mOase"/>
</dbReference>
<keyword evidence="9" id="KW-1185">Reference proteome</keyword>
<organism evidence="8 9">
    <name type="scientific">Coniochaeta pulveracea</name>
    <dbReference type="NCBI Taxonomy" id="177199"/>
    <lineage>
        <taxon>Eukaryota</taxon>
        <taxon>Fungi</taxon>
        <taxon>Dikarya</taxon>
        <taxon>Ascomycota</taxon>
        <taxon>Pezizomycotina</taxon>
        <taxon>Sordariomycetes</taxon>
        <taxon>Sordariomycetidae</taxon>
        <taxon>Coniochaetales</taxon>
        <taxon>Coniochaetaceae</taxon>
        <taxon>Coniochaeta</taxon>
    </lineage>
</organism>
<keyword evidence="4" id="KW-0521">NADP</keyword>
<dbReference type="GO" id="GO:0050661">
    <property type="term" value="F:NADP binding"/>
    <property type="evidence" value="ECO:0007669"/>
    <property type="project" value="InterPro"/>
</dbReference>
<dbReference type="Pfam" id="PF00743">
    <property type="entry name" value="FMO-like"/>
    <property type="match status" value="2"/>
</dbReference>
<accession>A0A420Y8P5</accession>
<feature type="domain" description="FAD dependent oxidoreductase" evidence="7">
    <location>
        <begin position="21"/>
        <end position="56"/>
    </location>
</feature>
<evidence type="ECO:0000256" key="5">
    <source>
        <dbReference type="ARBA" id="ARBA00023002"/>
    </source>
</evidence>
<dbReference type="GO" id="GO:0004499">
    <property type="term" value="F:N,N-dimethylaniline monooxygenase activity"/>
    <property type="evidence" value="ECO:0007669"/>
    <property type="project" value="InterPro"/>
</dbReference>
<protein>
    <recommendedName>
        <fullName evidence="7">FAD dependent oxidoreductase domain-containing protein</fullName>
    </recommendedName>
</protein>
<evidence type="ECO:0000256" key="3">
    <source>
        <dbReference type="ARBA" id="ARBA00022827"/>
    </source>
</evidence>
<reference evidence="8 9" key="1">
    <citation type="submission" date="2018-08" db="EMBL/GenBank/DDBJ databases">
        <title>Draft genome of the lignicolous fungus Coniochaeta pulveracea.</title>
        <authorList>
            <person name="Borstlap C.J."/>
            <person name="De Witt R.N."/>
            <person name="Botha A."/>
            <person name="Volschenk H."/>
        </authorList>
    </citation>
    <scope>NUCLEOTIDE SEQUENCE [LARGE SCALE GENOMIC DNA]</scope>
    <source>
        <strain evidence="8 9">CAB683</strain>
    </source>
</reference>
<dbReference type="Pfam" id="PF01266">
    <property type="entry name" value="DAO"/>
    <property type="match status" value="1"/>
</dbReference>
<keyword evidence="5" id="KW-0560">Oxidoreductase</keyword>
<dbReference type="Gene3D" id="3.50.50.60">
    <property type="entry name" value="FAD/NAD(P)-binding domain"/>
    <property type="match status" value="2"/>
</dbReference>
<dbReference type="PANTHER" id="PTHR23023">
    <property type="entry name" value="DIMETHYLANILINE MONOOXYGENASE"/>
    <property type="match status" value="1"/>
</dbReference>
<dbReference type="SUPFAM" id="SSF51905">
    <property type="entry name" value="FAD/NAD(P)-binding domain"/>
    <property type="match status" value="2"/>
</dbReference>
<evidence type="ECO:0000313" key="8">
    <source>
        <dbReference type="EMBL" id="RKU44140.1"/>
    </source>
</evidence>